<sequence length="148" mass="17503">MSSSIKFPWALIKNLQLSRRNFAQNQCCGSKKSWGFILRKLAFEWSGYNKYGLYTHDVIDYNHPVVCEALRRLPIDMLDARNFRIIRALQLSFLKIHLPKEKWVTYEQDLEYRYLGPYMEEIKAEQAEINEFDCHNYSDSDSPAGKVK</sequence>
<evidence type="ECO:0000256" key="3">
    <source>
        <dbReference type="ARBA" id="ARBA00016323"/>
    </source>
</evidence>
<keyword evidence="5" id="KW-0679">Respiratory chain</keyword>
<dbReference type="SUPFAM" id="SSF81524">
    <property type="entry name" value="14 kDa protein of cytochrome bc1 complex (Ubiquinol-cytochrome c reductase)"/>
    <property type="match status" value="1"/>
</dbReference>
<evidence type="ECO:0000256" key="9">
    <source>
        <dbReference type="ARBA" id="ARBA00023136"/>
    </source>
</evidence>
<evidence type="ECO:0000256" key="12">
    <source>
        <dbReference type="ARBA" id="ARBA00038521"/>
    </source>
</evidence>
<dbReference type="GO" id="GO:0005743">
    <property type="term" value="C:mitochondrial inner membrane"/>
    <property type="evidence" value="ECO:0007669"/>
    <property type="project" value="UniProtKB-SubCell"/>
</dbReference>
<evidence type="ECO:0000256" key="5">
    <source>
        <dbReference type="ARBA" id="ARBA00022660"/>
    </source>
</evidence>
<keyword evidence="8" id="KW-0496">Mitochondrion</keyword>
<dbReference type="InterPro" id="IPR003197">
    <property type="entry name" value="QCR7"/>
</dbReference>
<name>A0AAV2NBP1_9HYME</name>
<keyword evidence="6" id="KW-0999">Mitochondrion inner membrane</keyword>
<comment type="similarity">
    <text evidence="2">Belongs to the UQCRB/QCR7 family.</text>
</comment>
<evidence type="ECO:0000256" key="7">
    <source>
        <dbReference type="ARBA" id="ARBA00022982"/>
    </source>
</evidence>
<evidence type="ECO:0000256" key="1">
    <source>
        <dbReference type="ARBA" id="ARBA00004443"/>
    </source>
</evidence>
<dbReference type="PANTHER" id="PTHR12022:SF0">
    <property type="entry name" value="CYTOCHROME B-C1 COMPLEX SUBUNIT 7"/>
    <property type="match status" value="1"/>
</dbReference>
<dbReference type="Pfam" id="PF02271">
    <property type="entry name" value="UCR_14kD"/>
    <property type="match status" value="1"/>
</dbReference>
<dbReference type="InterPro" id="IPR036544">
    <property type="entry name" value="QCR7_sf"/>
</dbReference>
<accession>A0AAV2NBP1</accession>
<evidence type="ECO:0000256" key="2">
    <source>
        <dbReference type="ARBA" id="ARBA00008554"/>
    </source>
</evidence>
<gene>
    <name evidence="13" type="ORF">LPLAT_LOCUS3178</name>
</gene>
<dbReference type="GO" id="GO:0045275">
    <property type="term" value="C:respiratory chain complex III"/>
    <property type="evidence" value="ECO:0007669"/>
    <property type="project" value="InterPro"/>
</dbReference>
<dbReference type="PANTHER" id="PTHR12022">
    <property type="entry name" value="UBIQUINOL-CYTOCHROME C REDUCTASE COMPLEX 14 KD PROTEIN"/>
    <property type="match status" value="1"/>
</dbReference>
<evidence type="ECO:0000313" key="14">
    <source>
        <dbReference type="Proteomes" id="UP001497644"/>
    </source>
</evidence>
<organism evidence="13 14">
    <name type="scientific">Lasius platythorax</name>
    <dbReference type="NCBI Taxonomy" id="488582"/>
    <lineage>
        <taxon>Eukaryota</taxon>
        <taxon>Metazoa</taxon>
        <taxon>Ecdysozoa</taxon>
        <taxon>Arthropoda</taxon>
        <taxon>Hexapoda</taxon>
        <taxon>Insecta</taxon>
        <taxon>Pterygota</taxon>
        <taxon>Neoptera</taxon>
        <taxon>Endopterygota</taxon>
        <taxon>Hymenoptera</taxon>
        <taxon>Apocrita</taxon>
        <taxon>Aculeata</taxon>
        <taxon>Formicoidea</taxon>
        <taxon>Formicidae</taxon>
        <taxon>Formicinae</taxon>
        <taxon>Lasius</taxon>
        <taxon>Lasius</taxon>
    </lineage>
</organism>
<dbReference type="GO" id="GO:0006122">
    <property type="term" value="P:mitochondrial electron transport, ubiquinol to cytochrome c"/>
    <property type="evidence" value="ECO:0007669"/>
    <property type="project" value="InterPro"/>
</dbReference>
<keyword evidence="14" id="KW-1185">Reference proteome</keyword>
<dbReference type="Gene3D" id="1.10.1090.10">
    <property type="entry name" value="Cytochrome b-c1 complex subunit 7"/>
    <property type="match status" value="1"/>
</dbReference>
<keyword evidence="4" id="KW-0813">Transport</keyword>
<evidence type="ECO:0000256" key="4">
    <source>
        <dbReference type="ARBA" id="ARBA00022448"/>
    </source>
</evidence>
<dbReference type="AlphaFoldDB" id="A0AAV2NBP1"/>
<dbReference type="Proteomes" id="UP001497644">
    <property type="component" value="Chromosome 12"/>
</dbReference>
<protein>
    <recommendedName>
        <fullName evidence="3">Cytochrome b-c1 complex subunit 7</fullName>
    </recommendedName>
    <alternativeName>
        <fullName evidence="10">Complex III subunit VII</fullName>
    </alternativeName>
    <alternativeName>
        <fullName evidence="11">Ubiquinol-cytochrome c reductase complex 14 kDa protein</fullName>
    </alternativeName>
</protein>
<reference evidence="13" key="1">
    <citation type="submission" date="2024-04" db="EMBL/GenBank/DDBJ databases">
        <authorList>
            <consortium name="Molecular Ecology Group"/>
        </authorList>
    </citation>
    <scope>NUCLEOTIDE SEQUENCE</scope>
</reference>
<keyword evidence="7" id="KW-0249">Electron transport</keyword>
<evidence type="ECO:0000256" key="8">
    <source>
        <dbReference type="ARBA" id="ARBA00023128"/>
    </source>
</evidence>
<dbReference type="EMBL" id="OZ034835">
    <property type="protein sequence ID" value="CAL1677115.1"/>
    <property type="molecule type" value="Genomic_DNA"/>
</dbReference>
<evidence type="ECO:0000256" key="11">
    <source>
        <dbReference type="ARBA" id="ARBA00032927"/>
    </source>
</evidence>
<evidence type="ECO:0000256" key="10">
    <source>
        <dbReference type="ARBA" id="ARBA00031021"/>
    </source>
</evidence>
<proteinExistence type="inferred from homology"/>
<keyword evidence="9" id="KW-0472">Membrane</keyword>
<evidence type="ECO:0000313" key="13">
    <source>
        <dbReference type="EMBL" id="CAL1677115.1"/>
    </source>
</evidence>
<comment type="subunit">
    <text evidence="12">Component of the ubiquinol-cytochrome c oxidoreductase (cytochrome b-c1 complex, complex III, CIII), a multisubunit enzyme composed of 3 respiratory subunits cytochrome b, cytochrome c1 and Rieske protein, 2 core protein subunits, and additional low-molecular weight protein subunits. The complex exists as an obligatory dimer and forms supercomplexes (SCs) in the inner mitochondrial membrane with cytochrome c oxidase (complex IV, CIV).</text>
</comment>
<evidence type="ECO:0000256" key="6">
    <source>
        <dbReference type="ARBA" id="ARBA00022792"/>
    </source>
</evidence>
<comment type="subcellular location">
    <subcellularLocation>
        <location evidence="1">Mitochondrion inner membrane</location>
        <topology evidence="1">Peripheral membrane protein</topology>
        <orientation evidence="1">Matrix side</orientation>
    </subcellularLocation>
</comment>